<keyword evidence="3" id="KW-1185">Reference proteome</keyword>
<dbReference type="InterPro" id="IPR036365">
    <property type="entry name" value="PGBD-like_sf"/>
</dbReference>
<dbReference type="AlphaFoldDB" id="A0A5J5KYQ7"/>
<reference evidence="2 3" key="1">
    <citation type="submission" date="2019-05" db="EMBL/GenBank/DDBJ databases">
        <title>Kocuria coralli sp. nov., a novel actinobacterium isolated from coral reef seawater.</title>
        <authorList>
            <person name="Li J."/>
        </authorList>
    </citation>
    <scope>NUCLEOTIDE SEQUENCE [LARGE SCALE GENOMIC DNA]</scope>
    <source>
        <strain evidence="2 3">SCSIO 13007</strain>
    </source>
</reference>
<dbReference type="GO" id="GO:0008745">
    <property type="term" value="F:N-acetylmuramoyl-L-alanine amidase activity"/>
    <property type="evidence" value="ECO:0007669"/>
    <property type="project" value="InterPro"/>
</dbReference>
<dbReference type="EMBL" id="SZWF01000004">
    <property type="protein sequence ID" value="KAA9394794.1"/>
    <property type="molecule type" value="Genomic_DNA"/>
</dbReference>
<dbReference type="PANTHER" id="PTHR41533:SF1">
    <property type="entry name" value="L,D-TRANSPEPTIDASE YCBB-RELATED"/>
    <property type="match status" value="1"/>
</dbReference>
<evidence type="ECO:0000313" key="2">
    <source>
        <dbReference type="EMBL" id="KAA9394794.1"/>
    </source>
</evidence>
<evidence type="ECO:0000259" key="1">
    <source>
        <dbReference type="SMART" id="SM00646"/>
    </source>
</evidence>
<dbReference type="Pfam" id="PF01471">
    <property type="entry name" value="PG_binding_1"/>
    <property type="match status" value="2"/>
</dbReference>
<comment type="caution">
    <text evidence="2">The sequence shown here is derived from an EMBL/GenBank/DDBJ whole genome shotgun (WGS) entry which is preliminary data.</text>
</comment>
<sequence>MSEDITQPMQRGTNDRRVVGLRERLVRAGTVNLRLDPRDAGSPTLFDDAVEAAVLEFQQNHGLLVDGVVGPETERRLNEAQYVLGDRRLYWDPDGPLRGDDVERLQNNLSLLGLYYGHLTGVFDQKTHYAVVELQQSLGLEPTGVVNTQTIAALARVNKKISDAKAFSLRDYHRLEQATDAIRSQKVVLVPAVFTDNPVIPGGAPHDYSSVAEAITTDIAVRTHELLREVGATPLLVATRPVKDRHGTLIDVHPSIADAVAGSRESIVVVVDCDWNHSPSAHGVAVFYWGDDTSSVTLSPIGQRAATLTLREIVARTGSLDLGTHGRQWGVLRLNSAPTLSIDVGYISNQSELAHLEDPEFRSHLANAIVVGLQRMYLQTSEDMPTGTMSAIDVAREIARRPHAG</sequence>
<dbReference type="InterPro" id="IPR002477">
    <property type="entry name" value="Peptidoglycan-bd-like"/>
</dbReference>
<dbReference type="Gene3D" id="1.10.101.10">
    <property type="entry name" value="PGBD-like superfamily/PGBD"/>
    <property type="match status" value="2"/>
</dbReference>
<dbReference type="InterPro" id="IPR002508">
    <property type="entry name" value="MurNAc-LAA_cat"/>
</dbReference>
<protein>
    <submittedName>
        <fullName evidence="2">N-acetylmuramoyl-L-alanine amidase</fullName>
    </submittedName>
</protein>
<dbReference type="RefSeq" id="WP_158033106.1">
    <property type="nucleotide sequence ID" value="NZ_ML708613.1"/>
</dbReference>
<dbReference type="InterPro" id="IPR052905">
    <property type="entry name" value="LD-transpeptidase_YkuD-like"/>
</dbReference>
<accession>A0A5J5KYQ7</accession>
<dbReference type="OrthoDB" id="9810670at2"/>
<dbReference type="CDD" id="cd02696">
    <property type="entry name" value="MurNAc-LAA"/>
    <property type="match status" value="1"/>
</dbReference>
<dbReference type="InterPro" id="IPR036366">
    <property type="entry name" value="PGBDSf"/>
</dbReference>
<dbReference type="Pfam" id="PF01520">
    <property type="entry name" value="Amidase_3"/>
    <property type="match status" value="1"/>
</dbReference>
<dbReference type="Proteomes" id="UP000325957">
    <property type="component" value="Unassembled WGS sequence"/>
</dbReference>
<dbReference type="SMART" id="SM00646">
    <property type="entry name" value="Ami_3"/>
    <property type="match status" value="1"/>
</dbReference>
<dbReference type="SUPFAM" id="SSF47090">
    <property type="entry name" value="PGBD-like"/>
    <property type="match status" value="2"/>
</dbReference>
<feature type="domain" description="MurNAc-LAA" evidence="1">
    <location>
        <begin position="254"/>
        <end position="374"/>
    </location>
</feature>
<dbReference type="SUPFAM" id="SSF53187">
    <property type="entry name" value="Zn-dependent exopeptidases"/>
    <property type="match status" value="1"/>
</dbReference>
<dbReference type="GO" id="GO:0009253">
    <property type="term" value="P:peptidoglycan catabolic process"/>
    <property type="evidence" value="ECO:0007669"/>
    <property type="project" value="InterPro"/>
</dbReference>
<evidence type="ECO:0000313" key="3">
    <source>
        <dbReference type="Proteomes" id="UP000325957"/>
    </source>
</evidence>
<name>A0A5J5KYQ7_9MICC</name>
<dbReference type="Gene3D" id="3.40.630.40">
    <property type="entry name" value="Zn-dependent exopeptidases"/>
    <property type="match status" value="1"/>
</dbReference>
<dbReference type="PANTHER" id="PTHR41533">
    <property type="entry name" value="L,D-TRANSPEPTIDASE HI_1667-RELATED"/>
    <property type="match status" value="1"/>
</dbReference>
<organism evidence="2 3">
    <name type="scientific">Kocuria coralli</name>
    <dbReference type="NCBI Taxonomy" id="1461025"/>
    <lineage>
        <taxon>Bacteria</taxon>
        <taxon>Bacillati</taxon>
        <taxon>Actinomycetota</taxon>
        <taxon>Actinomycetes</taxon>
        <taxon>Micrococcales</taxon>
        <taxon>Micrococcaceae</taxon>
        <taxon>Kocuria</taxon>
    </lineage>
</organism>
<proteinExistence type="predicted"/>
<gene>
    <name evidence="2" type="ORF">FCK90_04470</name>
</gene>